<dbReference type="Gene3D" id="1.10.510.10">
    <property type="entry name" value="Transferase(Phosphotransferase) domain 1"/>
    <property type="match status" value="1"/>
</dbReference>
<gene>
    <name evidence="2" type="ORF">NUU61_009136</name>
</gene>
<dbReference type="GO" id="GO:0004672">
    <property type="term" value="F:protein kinase activity"/>
    <property type="evidence" value="ECO:0007669"/>
    <property type="project" value="InterPro"/>
</dbReference>
<protein>
    <recommendedName>
        <fullName evidence="1">Protein kinase domain-containing protein</fullName>
    </recommendedName>
</protein>
<feature type="domain" description="Protein kinase" evidence="1">
    <location>
        <begin position="1"/>
        <end position="268"/>
    </location>
</feature>
<reference evidence="2" key="2">
    <citation type="journal article" date="2023" name="IMA Fungus">
        <title>Comparative genomic study of the Penicillium genus elucidates a diverse pangenome and 15 lateral gene transfer events.</title>
        <authorList>
            <person name="Petersen C."/>
            <person name="Sorensen T."/>
            <person name="Nielsen M.R."/>
            <person name="Sondergaard T.E."/>
            <person name="Sorensen J.L."/>
            <person name="Fitzpatrick D.A."/>
            <person name="Frisvad J.C."/>
            <person name="Nielsen K.L."/>
        </authorList>
    </citation>
    <scope>NUCLEOTIDE SEQUENCE</scope>
    <source>
        <strain evidence="2">IBT 34128</strain>
    </source>
</reference>
<dbReference type="InterPro" id="IPR000719">
    <property type="entry name" value="Prot_kinase_dom"/>
</dbReference>
<dbReference type="GeneID" id="81398830"/>
<proteinExistence type="predicted"/>
<dbReference type="EMBL" id="JAPMSZ010000011">
    <property type="protein sequence ID" value="KAJ5084557.1"/>
    <property type="molecule type" value="Genomic_DNA"/>
</dbReference>
<organism evidence="2 3">
    <name type="scientific">Penicillium alfredii</name>
    <dbReference type="NCBI Taxonomy" id="1506179"/>
    <lineage>
        <taxon>Eukaryota</taxon>
        <taxon>Fungi</taxon>
        <taxon>Dikarya</taxon>
        <taxon>Ascomycota</taxon>
        <taxon>Pezizomycotina</taxon>
        <taxon>Eurotiomycetes</taxon>
        <taxon>Eurotiomycetidae</taxon>
        <taxon>Eurotiales</taxon>
        <taxon>Aspergillaceae</taxon>
        <taxon>Penicillium</taxon>
    </lineage>
</organism>
<dbReference type="Proteomes" id="UP001141434">
    <property type="component" value="Unassembled WGS sequence"/>
</dbReference>
<dbReference type="AlphaFoldDB" id="A0A9W9JXE2"/>
<dbReference type="InterPro" id="IPR011009">
    <property type="entry name" value="Kinase-like_dom_sf"/>
</dbReference>
<comment type="caution">
    <text evidence="2">The sequence shown here is derived from an EMBL/GenBank/DDBJ whole genome shotgun (WGS) entry which is preliminary data.</text>
</comment>
<sequence>MSGQGDRVRSKAKRIVQQVFPAEGVYWDGLLQKGPPAGLILDMELIQNNDECNPWNAITPMVTPLDALLKEGHLTRENLVLRIGDLAKAVAYMHEQKIAHFLLNTESLKATLGTPPKKFEESHAGLKWIETMVIGEFRSASDAKEYDFDGQEKPNYQYYQSPELRVNHSGESDDNHAYALAILVLRLLLPEGELEHLEKLSNELRINARRTYNPGNRPKQTIDILKKWKKDFEWDLSDDILQLLAKMLCPASYGRFAPEGRMKVKDFATDWEGSSDYQSAEKATE</sequence>
<name>A0A9W9JXE2_9EURO</name>
<dbReference type="PROSITE" id="PS50011">
    <property type="entry name" value="PROTEIN_KINASE_DOM"/>
    <property type="match status" value="1"/>
</dbReference>
<dbReference type="SUPFAM" id="SSF56112">
    <property type="entry name" value="Protein kinase-like (PK-like)"/>
    <property type="match status" value="1"/>
</dbReference>
<evidence type="ECO:0000313" key="2">
    <source>
        <dbReference type="EMBL" id="KAJ5084557.1"/>
    </source>
</evidence>
<dbReference type="GO" id="GO:0005524">
    <property type="term" value="F:ATP binding"/>
    <property type="evidence" value="ECO:0007669"/>
    <property type="project" value="InterPro"/>
</dbReference>
<keyword evidence="3" id="KW-1185">Reference proteome</keyword>
<reference evidence="2" key="1">
    <citation type="submission" date="2022-11" db="EMBL/GenBank/DDBJ databases">
        <authorList>
            <person name="Petersen C."/>
        </authorList>
    </citation>
    <scope>NUCLEOTIDE SEQUENCE</scope>
    <source>
        <strain evidence="2">IBT 34128</strain>
    </source>
</reference>
<dbReference type="RefSeq" id="XP_056507954.1">
    <property type="nucleotide sequence ID" value="XM_056659661.1"/>
</dbReference>
<evidence type="ECO:0000259" key="1">
    <source>
        <dbReference type="PROSITE" id="PS50011"/>
    </source>
</evidence>
<accession>A0A9W9JXE2</accession>
<evidence type="ECO:0000313" key="3">
    <source>
        <dbReference type="Proteomes" id="UP001141434"/>
    </source>
</evidence>